<organism evidence="2 3">
    <name type="scientific">Marchantia polymorpha subsp. ruderalis</name>
    <dbReference type="NCBI Taxonomy" id="1480154"/>
    <lineage>
        <taxon>Eukaryota</taxon>
        <taxon>Viridiplantae</taxon>
        <taxon>Streptophyta</taxon>
        <taxon>Embryophyta</taxon>
        <taxon>Marchantiophyta</taxon>
        <taxon>Marchantiopsida</taxon>
        <taxon>Marchantiidae</taxon>
        <taxon>Marchantiales</taxon>
        <taxon>Marchantiaceae</taxon>
        <taxon>Marchantia</taxon>
    </lineage>
</organism>
<dbReference type="AlphaFoldDB" id="A0A176WFG3"/>
<keyword evidence="3" id="KW-1185">Reference proteome</keyword>
<dbReference type="EMBL" id="LVLJ01000958">
    <property type="protein sequence ID" value="OAE31857.1"/>
    <property type="molecule type" value="Genomic_DNA"/>
</dbReference>
<reference evidence="2" key="1">
    <citation type="submission" date="2016-03" db="EMBL/GenBank/DDBJ databases">
        <title>Mechanisms controlling the formation of the plant cell surface in tip-growing cells are functionally conserved among land plants.</title>
        <authorList>
            <person name="Honkanen S."/>
            <person name="Jones V.A."/>
            <person name="Morieri G."/>
            <person name="Champion C."/>
            <person name="Hetherington A.J."/>
            <person name="Kelly S."/>
            <person name="Saint-Marcoux D."/>
            <person name="Proust H."/>
            <person name="Prescott H."/>
            <person name="Dolan L."/>
        </authorList>
    </citation>
    <scope>NUCLEOTIDE SEQUENCE [LARGE SCALE GENOMIC DNA]</scope>
    <source>
        <tissue evidence="2">Whole gametophyte</tissue>
    </source>
</reference>
<dbReference type="SUPFAM" id="SSF81383">
    <property type="entry name" value="F-box domain"/>
    <property type="match status" value="1"/>
</dbReference>
<dbReference type="InterPro" id="IPR001810">
    <property type="entry name" value="F-box_dom"/>
</dbReference>
<gene>
    <name evidence="2" type="ORF">AXG93_1276s1110</name>
</gene>
<dbReference type="InterPro" id="IPR036047">
    <property type="entry name" value="F-box-like_dom_sf"/>
</dbReference>
<evidence type="ECO:0000313" key="3">
    <source>
        <dbReference type="Proteomes" id="UP000077202"/>
    </source>
</evidence>
<sequence length="221" mass="25266">MAKGWLHVAVEIVARGNAAEIAHSSSSSNRPCRSSFPIPEHLSRRAKSSEHLQSAFLPEVRTRGLVRVRDVASPVGPRDRYNTLPTLKAAFSFTGDDSRLRINRISLGTNSALMESEDVAYRDSQTSFENESNFCDLSEDLVEKILKFLPVAESFRLRIVCRMWNLLFLKRAKAFSPISLRNRSGSAVFLRRGTIFLSPKQRKPLALYRHVYFERMSKYWK</sequence>
<comment type="caution">
    <text evidence="2">The sequence shown here is derived from an EMBL/GenBank/DDBJ whole genome shotgun (WGS) entry which is preliminary data.</text>
</comment>
<accession>A0A176WFG3</accession>
<dbReference type="Proteomes" id="UP000077202">
    <property type="component" value="Unassembled WGS sequence"/>
</dbReference>
<dbReference type="Gene3D" id="1.20.1280.50">
    <property type="match status" value="1"/>
</dbReference>
<feature type="domain" description="F-box" evidence="1">
    <location>
        <begin position="131"/>
        <end position="178"/>
    </location>
</feature>
<name>A0A176WFG3_MARPO</name>
<protein>
    <recommendedName>
        <fullName evidence="1">F-box domain-containing protein</fullName>
    </recommendedName>
</protein>
<proteinExistence type="predicted"/>
<dbReference type="Pfam" id="PF00646">
    <property type="entry name" value="F-box"/>
    <property type="match status" value="1"/>
</dbReference>
<evidence type="ECO:0000313" key="2">
    <source>
        <dbReference type="EMBL" id="OAE31857.1"/>
    </source>
</evidence>
<dbReference type="PROSITE" id="PS50181">
    <property type="entry name" value="FBOX"/>
    <property type="match status" value="1"/>
</dbReference>
<evidence type="ECO:0000259" key="1">
    <source>
        <dbReference type="PROSITE" id="PS50181"/>
    </source>
</evidence>